<evidence type="ECO:0000313" key="1">
    <source>
        <dbReference type="EMBL" id="KMQ92741.1"/>
    </source>
</evidence>
<dbReference type="Proteomes" id="UP000036403">
    <property type="component" value="Unassembled WGS sequence"/>
</dbReference>
<gene>
    <name evidence="1" type="ORF">RF55_7231</name>
</gene>
<sequence>MGLSDKPARLNPPCKPTFAVFVFVPFEITVGPLLFSIIAGAEVEAGGFPDALFIALKRSIGVLVLVIKPLLLKVVKPTELSVTPTPIDRAVVRVV</sequence>
<evidence type="ECO:0000313" key="2">
    <source>
        <dbReference type="Proteomes" id="UP000036403"/>
    </source>
</evidence>
<organism evidence="1 2">
    <name type="scientific">Lasius niger</name>
    <name type="common">Black garden ant</name>
    <dbReference type="NCBI Taxonomy" id="67767"/>
    <lineage>
        <taxon>Eukaryota</taxon>
        <taxon>Metazoa</taxon>
        <taxon>Ecdysozoa</taxon>
        <taxon>Arthropoda</taxon>
        <taxon>Hexapoda</taxon>
        <taxon>Insecta</taxon>
        <taxon>Pterygota</taxon>
        <taxon>Neoptera</taxon>
        <taxon>Endopterygota</taxon>
        <taxon>Hymenoptera</taxon>
        <taxon>Apocrita</taxon>
        <taxon>Aculeata</taxon>
        <taxon>Formicoidea</taxon>
        <taxon>Formicidae</taxon>
        <taxon>Formicinae</taxon>
        <taxon>Lasius</taxon>
        <taxon>Lasius</taxon>
    </lineage>
</organism>
<protein>
    <submittedName>
        <fullName evidence="1">Uncharacterized protein</fullName>
    </submittedName>
</protein>
<reference evidence="1 2" key="1">
    <citation type="submission" date="2015-04" db="EMBL/GenBank/DDBJ databases">
        <title>Lasius niger genome sequencing.</title>
        <authorList>
            <person name="Konorov E.A."/>
            <person name="Nikitin M.A."/>
            <person name="Kirill M.V."/>
            <person name="Chang P."/>
        </authorList>
    </citation>
    <scope>NUCLEOTIDE SEQUENCE [LARGE SCALE GENOMIC DNA]</scope>
    <source>
        <tissue evidence="1">Whole</tissue>
    </source>
</reference>
<dbReference type="AlphaFoldDB" id="A0A0J7KR22"/>
<accession>A0A0J7KR22</accession>
<name>A0A0J7KR22_LASNI</name>
<dbReference type="EMBL" id="LBMM01004165">
    <property type="protein sequence ID" value="KMQ92741.1"/>
    <property type="molecule type" value="Genomic_DNA"/>
</dbReference>
<comment type="caution">
    <text evidence="1">The sequence shown here is derived from an EMBL/GenBank/DDBJ whole genome shotgun (WGS) entry which is preliminary data.</text>
</comment>
<dbReference type="PaxDb" id="67767-A0A0J7KR22"/>
<proteinExistence type="predicted"/>
<keyword evidence="2" id="KW-1185">Reference proteome</keyword>